<protein>
    <recommendedName>
        <fullName evidence="6">Pyruvate formate-lyase-activating enzyme</fullName>
        <ecNumber evidence="6">1.97.1.4</ecNumber>
    </recommendedName>
</protein>
<dbReference type="SFLD" id="SFLDS00029">
    <property type="entry name" value="Radical_SAM"/>
    <property type="match status" value="1"/>
</dbReference>
<name>A0A7X0H2Q4_9BACT</name>
<dbReference type="SUPFAM" id="SSF102114">
    <property type="entry name" value="Radical SAM enzymes"/>
    <property type="match status" value="1"/>
</dbReference>
<keyword evidence="2 6" id="KW-0949">S-adenosyl-L-methionine</keyword>
<evidence type="ECO:0000256" key="5">
    <source>
        <dbReference type="ARBA" id="ARBA00023014"/>
    </source>
</evidence>
<dbReference type="InterPro" id="IPR012839">
    <property type="entry name" value="Organic_radical_activase"/>
</dbReference>
<keyword evidence="9" id="KW-0670">Pyruvate</keyword>
<comment type="caution">
    <text evidence="9">The sequence shown here is derived from an EMBL/GenBank/DDBJ whole genome shotgun (WGS) entry which is preliminary data.</text>
</comment>
<reference evidence="9 10" key="1">
    <citation type="submission" date="2020-08" db="EMBL/GenBank/DDBJ databases">
        <title>Genomic Encyclopedia of Type Strains, Phase IV (KMG-IV): sequencing the most valuable type-strain genomes for metagenomic binning, comparative biology and taxonomic classification.</title>
        <authorList>
            <person name="Goeker M."/>
        </authorList>
    </citation>
    <scope>NUCLEOTIDE SEQUENCE [LARGE SCALE GENOMIC DNA]</scope>
    <source>
        <strain evidence="9 10">DSM 103725</strain>
    </source>
</reference>
<dbReference type="Pfam" id="PF04055">
    <property type="entry name" value="Radical_SAM"/>
    <property type="match status" value="1"/>
</dbReference>
<dbReference type="InterPro" id="IPR058240">
    <property type="entry name" value="rSAM_sf"/>
</dbReference>
<feature type="region of interest" description="Disordered" evidence="7">
    <location>
        <begin position="1"/>
        <end position="40"/>
    </location>
</feature>
<keyword evidence="10" id="KW-1185">Reference proteome</keyword>
<dbReference type="GO" id="GO:0046872">
    <property type="term" value="F:metal ion binding"/>
    <property type="evidence" value="ECO:0007669"/>
    <property type="project" value="UniProtKB-UniRule"/>
</dbReference>
<dbReference type="EMBL" id="JACHGY010000001">
    <property type="protein sequence ID" value="MBB6428202.1"/>
    <property type="molecule type" value="Genomic_DNA"/>
</dbReference>
<evidence type="ECO:0000256" key="1">
    <source>
        <dbReference type="ARBA" id="ARBA00022485"/>
    </source>
</evidence>
<dbReference type="CDD" id="cd01335">
    <property type="entry name" value="Radical_SAM"/>
    <property type="match status" value="1"/>
</dbReference>
<dbReference type="NCBIfam" id="TIGR02493">
    <property type="entry name" value="PFLA"/>
    <property type="match status" value="1"/>
</dbReference>
<dbReference type="GO" id="GO:0005737">
    <property type="term" value="C:cytoplasm"/>
    <property type="evidence" value="ECO:0007669"/>
    <property type="project" value="UniProtKB-SubCell"/>
</dbReference>
<dbReference type="PIRSF" id="PIRSF000371">
    <property type="entry name" value="PFL_act_enz"/>
    <property type="match status" value="1"/>
</dbReference>
<dbReference type="InterPro" id="IPR012838">
    <property type="entry name" value="PFL1_activating"/>
</dbReference>
<dbReference type="InterPro" id="IPR013785">
    <property type="entry name" value="Aldolase_TIM"/>
</dbReference>
<gene>
    <name evidence="9" type="ORF">HNQ40_000008</name>
</gene>
<dbReference type="RefSeq" id="WP_184675139.1">
    <property type="nucleotide sequence ID" value="NZ_JACHGY010000001.1"/>
</dbReference>
<evidence type="ECO:0000313" key="9">
    <source>
        <dbReference type="EMBL" id="MBB6428202.1"/>
    </source>
</evidence>
<dbReference type="PROSITE" id="PS51918">
    <property type="entry name" value="RADICAL_SAM"/>
    <property type="match status" value="1"/>
</dbReference>
<evidence type="ECO:0000256" key="7">
    <source>
        <dbReference type="SAM" id="MobiDB-lite"/>
    </source>
</evidence>
<evidence type="ECO:0000256" key="4">
    <source>
        <dbReference type="ARBA" id="ARBA00023004"/>
    </source>
</evidence>
<comment type="catalytic activity">
    <reaction evidence="6">
        <text>glycyl-[formate C-acetyltransferase] + reduced [flavodoxin] + S-adenosyl-L-methionine = glycin-2-yl radical-[formate C-acetyltransferase] + semiquinone [flavodoxin] + 5'-deoxyadenosine + L-methionine + H(+)</text>
        <dbReference type="Rhea" id="RHEA:19225"/>
        <dbReference type="Rhea" id="RHEA-COMP:10622"/>
        <dbReference type="Rhea" id="RHEA-COMP:12190"/>
        <dbReference type="Rhea" id="RHEA-COMP:12191"/>
        <dbReference type="Rhea" id="RHEA-COMP:14480"/>
        <dbReference type="ChEBI" id="CHEBI:15378"/>
        <dbReference type="ChEBI" id="CHEBI:17319"/>
        <dbReference type="ChEBI" id="CHEBI:29947"/>
        <dbReference type="ChEBI" id="CHEBI:32722"/>
        <dbReference type="ChEBI" id="CHEBI:57618"/>
        <dbReference type="ChEBI" id="CHEBI:57844"/>
        <dbReference type="ChEBI" id="CHEBI:59789"/>
        <dbReference type="ChEBI" id="CHEBI:140311"/>
        <dbReference type="EC" id="1.97.1.4"/>
    </reaction>
</comment>
<evidence type="ECO:0000313" key="10">
    <source>
        <dbReference type="Proteomes" id="UP000541810"/>
    </source>
</evidence>
<dbReference type="InterPro" id="IPR007197">
    <property type="entry name" value="rSAM"/>
</dbReference>
<evidence type="ECO:0000256" key="6">
    <source>
        <dbReference type="RuleBase" id="RU362053"/>
    </source>
</evidence>
<keyword evidence="6" id="KW-0963">Cytoplasm</keyword>
<dbReference type="PANTHER" id="PTHR30352">
    <property type="entry name" value="PYRUVATE FORMATE-LYASE-ACTIVATING ENZYME"/>
    <property type="match status" value="1"/>
</dbReference>
<keyword evidence="9" id="KW-0456">Lyase</keyword>
<dbReference type="Proteomes" id="UP000541810">
    <property type="component" value="Unassembled WGS sequence"/>
</dbReference>
<evidence type="ECO:0000259" key="8">
    <source>
        <dbReference type="PROSITE" id="PS51918"/>
    </source>
</evidence>
<dbReference type="GO" id="GO:0043365">
    <property type="term" value="F:[formate-C-acetyltransferase]-activating enzyme activity"/>
    <property type="evidence" value="ECO:0007669"/>
    <property type="project" value="UniProtKB-UniRule"/>
</dbReference>
<dbReference type="EC" id="1.97.1.4" evidence="6"/>
<evidence type="ECO:0000256" key="2">
    <source>
        <dbReference type="ARBA" id="ARBA00022691"/>
    </source>
</evidence>
<proteinExistence type="inferred from homology"/>
<accession>A0A7X0H2Q4</accession>
<comment type="similarity">
    <text evidence="6">Belongs to the organic radical-activating enzymes family.</text>
</comment>
<evidence type="ECO:0000256" key="3">
    <source>
        <dbReference type="ARBA" id="ARBA00022723"/>
    </source>
</evidence>
<dbReference type="AlphaFoldDB" id="A0A7X0H2Q4"/>
<dbReference type="GO" id="GO:0051539">
    <property type="term" value="F:4 iron, 4 sulfur cluster binding"/>
    <property type="evidence" value="ECO:0007669"/>
    <property type="project" value="UniProtKB-UniRule"/>
</dbReference>
<comment type="function">
    <text evidence="6">Activation of pyruvate formate-lyase under anaerobic conditions by generation of an organic free radical, using S-adenosylmethionine and reduced flavodoxin as cosubstrates to produce 5'-deoxy-adenosine.</text>
</comment>
<dbReference type="SFLD" id="SFLDG01067">
    <property type="entry name" value="SPASM/twitch_domain_containing"/>
    <property type="match status" value="1"/>
</dbReference>
<organism evidence="9 10">
    <name type="scientific">Algisphaera agarilytica</name>
    <dbReference type="NCBI Taxonomy" id="1385975"/>
    <lineage>
        <taxon>Bacteria</taxon>
        <taxon>Pseudomonadati</taxon>
        <taxon>Planctomycetota</taxon>
        <taxon>Phycisphaerae</taxon>
        <taxon>Phycisphaerales</taxon>
        <taxon>Phycisphaeraceae</taxon>
        <taxon>Algisphaera</taxon>
    </lineage>
</organism>
<keyword evidence="6 9" id="KW-0560">Oxidoreductase</keyword>
<dbReference type="PANTHER" id="PTHR30352:SF5">
    <property type="entry name" value="PYRUVATE FORMATE-LYASE 1-ACTIVATING ENZYME"/>
    <property type="match status" value="1"/>
</dbReference>
<dbReference type="InterPro" id="IPR034457">
    <property type="entry name" value="Organic_radical-activating"/>
</dbReference>
<dbReference type="Gene3D" id="3.20.20.70">
    <property type="entry name" value="Aldolase class I"/>
    <property type="match status" value="1"/>
</dbReference>
<keyword evidence="4 6" id="KW-0408">Iron</keyword>
<feature type="domain" description="Radical SAM core" evidence="8">
    <location>
        <begin position="51"/>
        <end position="277"/>
    </location>
</feature>
<comment type="subcellular location">
    <subcellularLocation>
        <location evidence="6">Cytoplasm</location>
    </subcellularLocation>
</comment>
<dbReference type="GO" id="GO:0016829">
    <property type="term" value="F:lyase activity"/>
    <property type="evidence" value="ECO:0007669"/>
    <property type="project" value="UniProtKB-KW"/>
</dbReference>
<comment type="cofactor">
    <cofactor evidence="6">
        <name>[4Fe-4S] cluster</name>
        <dbReference type="ChEBI" id="CHEBI:49883"/>
    </cofactor>
    <text evidence="6">Binds 1 [4Fe-4S] cluster. The cluster is coordinated with 3 cysteines and an exchangeable S-adenosyl-L-methionine.</text>
</comment>
<sequence length="279" mass="30818">MNDPHDVSQSETQGDAAHVPLPTLEPAPLQPGRGVSPRTGLLHSYENASTVDGPGFRYVVWLMGCHLRCQYCHNPDTWPVNRGQPHTVEQIVADVAKYAQFLKATKGGFTVSGGEPLVQAPFAIELLRAMKTELGLHVAMDTNGYLGHRLSDEDLEDVDLFLLDLKAFDAEHHRVVTGHDNTDILNFARRLAERQRPAWVRYVLVPGLTDGAEDIEALAEFVAPMSNVERVEVLPFHQMGRDKWKKLDLDYPLADTPAATPDQAKAAIEIFRAAGCPVV</sequence>
<keyword evidence="1 6" id="KW-0004">4Fe-4S</keyword>
<keyword evidence="5 6" id="KW-0411">Iron-sulfur</keyword>
<dbReference type="SFLD" id="SFLDG01066">
    <property type="entry name" value="organic_radical-activating_enz"/>
    <property type="match status" value="1"/>
</dbReference>
<keyword evidence="3 6" id="KW-0479">Metal-binding</keyword>